<dbReference type="AlphaFoldDB" id="A0AAN9J7G5"/>
<name>A0AAN9J7G5_CLITE</name>
<evidence type="ECO:0000313" key="1">
    <source>
        <dbReference type="EMBL" id="KAK7293084.1"/>
    </source>
</evidence>
<dbReference type="EMBL" id="JAYKXN010000004">
    <property type="protein sequence ID" value="KAK7293084.1"/>
    <property type="molecule type" value="Genomic_DNA"/>
</dbReference>
<protein>
    <submittedName>
        <fullName evidence="1">Uncharacterized protein</fullName>
    </submittedName>
</protein>
<evidence type="ECO:0000313" key="2">
    <source>
        <dbReference type="Proteomes" id="UP001359559"/>
    </source>
</evidence>
<comment type="caution">
    <text evidence="1">The sequence shown here is derived from an EMBL/GenBank/DDBJ whole genome shotgun (WGS) entry which is preliminary data.</text>
</comment>
<gene>
    <name evidence="1" type="ORF">RJT34_15945</name>
</gene>
<accession>A0AAN9J7G5</accession>
<dbReference type="Proteomes" id="UP001359559">
    <property type="component" value="Unassembled WGS sequence"/>
</dbReference>
<reference evidence="1 2" key="1">
    <citation type="submission" date="2024-01" db="EMBL/GenBank/DDBJ databases">
        <title>The genomes of 5 underutilized Papilionoideae crops provide insights into root nodulation and disease resistance.</title>
        <authorList>
            <person name="Yuan L."/>
        </authorList>
    </citation>
    <scope>NUCLEOTIDE SEQUENCE [LARGE SCALE GENOMIC DNA]</scope>
    <source>
        <strain evidence="1">LY-2023</strain>
        <tissue evidence="1">Leaf</tissue>
    </source>
</reference>
<keyword evidence="2" id="KW-1185">Reference proteome</keyword>
<organism evidence="1 2">
    <name type="scientific">Clitoria ternatea</name>
    <name type="common">Butterfly pea</name>
    <dbReference type="NCBI Taxonomy" id="43366"/>
    <lineage>
        <taxon>Eukaryota</taxon>
        <taxon>Viridiplantae</taxon>
        <taxon>Streptophyta</taxon>
        <taxon>Embryophyta</taxon>
        <taxon>Tracheophyta</taxon>
        <taxon>Spermatophyta</taxon>
        <taxon>Magnoliopsida</taxon>
        <taxon>eudicotyledons</taxon>
        <taxon>Gunneridae</taxon>
        <taxon>Pentapetalae</taxon>
        <taxon>rosids</taxon>
        <taxon>fabids</taxon>
        <taxon>Fabales</taxon>
        <taxon>Fabaceae</taxon>
        <taxon>Papilionoideae</taxon>
        <taxon>50 kb inversion clade</taxon>
        <taxon>NPAAA clade</taxon>
        <taxon>indigoferoid/millettioid clade</taxon>
        <taxon>Phaseoleae</taxon>
        <taxon>Clitoria</taxon>
    </lineage>
</organism>
<proteinExistence type="predicted"/>
<sequence>MQSTASGSVEYASQKVREAKEAMREAIREKMGDVYDDAKQKIHTASDKASTVAHNVTGNIDESVEYGKSKHPMFMTRVCRK</sequence>